<dbReference type="PROSITE" id="PS51908">
    <property type="entry name" value="ZF_UBZ4"/>
    <property type="match status" value="1"/>
</dbReference>
<keyword evidence="10" id="KW-0862">Zinc</keyword>
<feature type="compositionally biased region" description="Low complexity" evidence="16">
    <location>
        <begin position="279"/>
        <end position="294"/>
    </location>
</feature>
<keyword evidence="7 15" id="KW-0227">DNA damage</keyword>
<feature type="compositionally biased region" description="Polar residues" evidence="16">
    <location>
        <begin position="298"/>
        <end position="319"/>
    </location>
</feature>
<dbReference type="InterPro" id="IPR006640">
    <property type="entry name" value="SprT-like_domain"/>
</dbReference>
<feature type="domain" description="UBZ4-type" evidence="17">
    <location>
        <begin position="731"/>
        <end position="756"/>
    </location>
</feature>
<evidence type="ECO:0000256" key="2">
    <source>
        <dbReference type="ARBA" id="ARBA00004286"/>
    </source>
</evidence>
<dbReference type="GO" id="GO:0005634">
    <property type="term" value="C:nucleus"/>
    <property type="evidence" value="ECO:0007669"/>
    <property type="project" value="UniProtKB-SubCell"/>
</dbReference>
<name>A0AAG5CQ84_ANOAO</name>
<comment type="similarity">
    <text evidence="3">Belongs to the Spartan family.</text>
</comment>
<dbReference type="InterPro" id="IPR055220">
    <property type="entry name" value="SPRTN_ZBD"/>
</dbReference>
<evidence type="ECO:0000256" key="9">
    <source>
        <dbReference type="ARBA" id="ARBA00022801"/>
    </source>
</evidence>
<dbReference type="SMART" id="SM00734">
    <property type="entry name" value="ZnF_Rad18"/>
    <property type="match status" value="2"/>
</dbReference>
<evidence type="ECO:0000313" key="19">
    <source>
        <dbReference type="Proteomes" id="UP000075880"/>
    </source>
</evidence>
<dbReference type="Gene3D" id="3.30.160.60">
    <property type="entry name" value="Classic Zinc Finger"/>
    <property type="match status" value="1"/>
</dbReference>
<dbReference type="GO" id="GO:0031593">
    <property type="term" value="F:polyubiquitin modification-dependent protein binding"/>
    <property type="evidence" value="ECO:0007669"/>
    <property type="project" value="TreeGrafter"/>
</dbReference>
<dbReference type="GO" id="GO:0008270">
    <property type="term" value="F:zinc ion binding"/>
    <property type="evidence" value="ECO:0007669"/>
    <property type="project" value="UniProtKB-KW"/>
</dbReference>
<dbReference type="GO" id="GO:0006508">
    <property type="term" value="P:proteolysis"/>
    <property type="evidence" value="ECO:0007669"/>
    <property type="project" value="UniProtKB-KW"/>
</dbReference>
<dbReference type="GO" id="GO:0003697">
    <property type="term" value="F:single-stranded DNA binding"/>
    <property type="evidence" value="ECO:0007669"/>
    <property type="project" value="InterPro"/>
</dbReference>
<dbReference type="Proteomes" id="UP000075880">
    <property type="component" value="Unassembled WGS sequence"/>
</dbReference>
<evidence type="ECO:0000256" key="14">
    <source>
        <dbReference type="ARBA" id="ARBA00030396"/>
    </source>
</evidence>
<evidence type="ECO:0000256" key="10">
    <source>
        <dbReference type="ARBA" id="ARBA00022833"/>
    </source>
</evidence>
<evidence type="ECO:0000256" key="8">
    <source>
        <dbReference type="ARBA" id="ARBA00022771"/>
    </source>
</evidence>
<feature type="compositionally biased region" description="Polar residues" evidence="16">
    <location>
        <begin position="561"/>
        <end position="579"/>
    </location>
</feature>
<evidence type="ECO:0000256" key="3">
    <source>
        <dbReference type="ARBA" id="ARBA00010724"/>
    </source>
</evidence>
<keyword evidence="5" id="KW-0645">Protease</keyword>
<feature type="region of interest" description="Disordered" evidence="16">
    <location>
        <begin position="546"/>
        <end position="593"/>
    </location>
</feature>
<evidence type="ECO:0000256" key="12">
    <source>
        <dbReference type="ARBA" id="ARBA00023204"/>
    </source>
</evidence>
<keyword evidence="9" id="KW-0378">Hydrolase</keyword>
<dbReference type="PANTHER" id="PTHR21220:SF0">
    <property type="entry name" value="DNA-DEPENDENT METALLOPROTEASE SPRTN"/>
    <property type="match status" value="1"/>
</dbReference>
<dbReference type="AlphaFoldDB" id="A0AAG5CQ84"/>
<dbReference type="Pfam" id="PF10263">
    <property type="entry name" value="SprT-like"/>
    <property type="match status" value="1"/>
</dbReference>
<comment type="subcellular location">
    <subcellularLocation>
        <location evidence="2">Chromosome</location>
    </subcellularLocation>
    <subcellularLocation>
        <location evidence="1">Nucleus</location>
    </subcellularLocation>
</comment>
<keyword evidence="19" id="KW-1185">Reference proteome</keyword>
<dbReference type="GO" id="GO:0005694">
    <property type="term" value="C:chromosome"/>
    <property type="evidence" value="ECO:0007669"/>
    <property type="project" value="UniProtKB-SubCell"/>
</dbReference>
<accession>A0AAG5CQ84</accession>
<organism evidence="18 19">
    <name type="scientific">Anopheles atroparvus</name>
    <name type="common">European mosquito</name>
    <dbReference type="NCBI Taxonomy" id="41427"/>
    <lineage>
        <taxon>Eukaryota</taxon>
        <taxon>Metazoa</taxon>
        <taxon>Ecdysozoa</taxon>
        <taxon>Arthropoda</taxon>
        <taxon>Hexapoda</taxon>
        <taxon>Insecta</taxon>
        <taxon>Pterygota</taxon>
        <taxon>Neoptera</taxon>
        <taxon>Endopterygota</taxon>
        <taxon>Diptera</taxon>
        <taxon>Nematocera</taxon>
        <taxon>Culicoidea</taxon>
        <taxon>Culicidae</taxon>
        <taxon>Anophelinae</taxon>
        <taxon>Anopheles</taxon>
    </lineage>
</organism>
<keyword evidence="6" id="KW-0479">Metal-binding</keyword>
<evidence type="ECO:0000256" key="13">
    <source>
        <dbReference type="ARBA" id="ARBA00023242"/>
    </source>
</evidence>
<evidence type="ECO:0000256" key="15">
    <source>
        <dbReference type="PROSITE-ProRule" id="PRU01256"/>
    </source>
</evidence>
<feature type="region of interest" description="Disordered" evidence="16">
    <location>
        <begin position="196"/>
        <end position="403"/>
    </location>
</feature>
<keyword evidence="8 15" id="KW-0863">Zinc-finger</keyword>
<evidence type="ECO:0000256" key="4">
    <source>
        <dbReference type="ARBA" id="ARBA00022454"/>
    </source>
</evidence>
<feature type="compositionally biased region" description="Polar residues" evidence="16">
    <location>
        <begin position="217"/>
        <end position="242"/>
    </location>
</feature>
<evidence type="ECO:0000256" key="16">
    <source>
        <dbReference type="SAM" id="MobiDB-lite"/>
    </source>
</evidence>
<reference evidence="18" key="1">
    <citation type="submission" date="2024-04" db="UniProtKB">
        <authorList>
            <consortium name="EnsemblMetazoa"/>
        </authorList>
    </citation>
    <scope>IDENTIFICATION</scope>
    <source>
        <strain evidence="18">EBRO</strain>
    </source>
</reference>
<dbReference type="SMART" id="SM00731">
    <property type="entry name" value="SprT"/>
    <property type="match status" value="1"/>
</dbReference>
<proteinExistence type="inferred from homology"/>
<dbReference type="GO" id="GO:0004222">
    <property type="term" value="F:metalloendopeptidase activity"/>
    <property type="evidence" value="ECO:0007669"/>
    <property type="project" value="InterPro"/>
</dbReference>
<feature type="compositionally biased region" description="Low complexity" evidence="16">
    <location>
        <begin position="243"/>
        <end position="255"/>
    </location>
</feature>
<evidence type="ECO:0000256" key="7">
    <source>
        <dbReference type="ARBA" id="ARBA00022763"/>
    </source>
</evidence>
<dbReference type="InterPro" id="IPR044245">
    <property type="entry name" value="Spartan"/>
</dbReference>
<evidence type="ECO:0000256" key="1">
    <source>
        <dbReference type="ARBA" id="ARBA00004123"/>
    </source>
</evidence>
<evidence type="ECO:0000256" key="6">
    <source>
        <dbReference type="ARBA" id="ARBA00022723"/>
    </source>
</evidence>
<keyword evidence="12 15" id="KW-0234">DNA repair</keyword>
<protein>
    <recommendedName>
        <fullName evidence="14">Protein with SprT-like domain at the N terminus</fullName>
    </recommendedName>
</protein>
<dbReference type="EnsemblMetazoa" id="ENSAATROPT001045">
    <property type="protein sequence ID" value="ENSAATROPP000997"/>
    <property type="gene ID" value="ENSAATROPG000831"/>
</dbReference>
<keyword evidence="13" id="KW-0539">Nucleus</keyword>
<keyword evidence="11" id="KW-0482">Metalloprotease</keyword>
<dbReference type="InterPro" id="IPR006642">
    <property type="entry name" value="Rad18_UBZ4"/>
</dbReference>
<dbReference type="PANTHER" id="PTHR21220">
    <property type="entry name" value="DNA-DEPENDENT METALLOPROTEASE SPRTN"/>
    <property type="match status" value="1"/>
</dbReference>
<dbReference type="Pfam" id="PF22934">
    <property type="entry name" value="SPRTN_ZBD"/>
    <property type="match status" value="1"/>
</dbReference>
<evidence type="ECO:0000259" key="17">
    <source>
        <dbReference type="PROSITE" id="PS51908"/>
    </source>
</evidence>
<evidence type="ECO:0000256" key="11">
    <source>
        <dbReference type="ARBA" id="ARBA00023049"/>
    </source>
</evidence>
<evidence type="ECO:0000256" key="5">
    <source>
        <dbReference type="ARBA" id="ARBA00022670"/>
    </source>
</evidence>
<dbReference type="GO" id="GO:0006281">
    <property type="term" value="P:DNA repair"/>
    <property type="evidence" value="ECO:0007669"/>
    <property type="project" value="UniProtKB-KW"/>
</dbReference>
<evidence type="ECO:0000313" key="18">
    <source>
        <dbReference type="EnsemblMetazoa" id="ENSAATROPP000997"/>
    </source>
</evidence>
<sequence length="756" mass="83786">MGKDADLNSTQNLVHPEWEILDPTPDIFSLFPLFDRKFFQGKLSCVQLEWSKKMYNCAGICYQRSSRLGKSCIIRLSEPLLKLRPRKDLVQTLLHEMIHAYCFVLGIREGNGGHGPTFKKIMNGINKIAGTNITVYHSFHDEVNLYKTHWWKCNGPCQHRHPFFGLVKRTTNRKPGTYDFWWQEHQLTCGGEFIKIREPSPKRKRATNKENNPGFLTPSQSNKSKSIAGSQQTNVISNYFNNPTSPAKSTAPTSSVRSVPPKKPYIPGAKPNFGGGTLVVRKPPVAKTPTVTPKSAKPATTTLPKSANPNSSMPSTSRRSPVRGNLRNVKQFKDLSSDDDDGPPKIKSPPIPLFSGKGVTLGTASSTGAGERRSRLLDKFPTISTNPSKSKKPRTEVTPGASTSRAIETIHLSDDSDYLFDDIDLKEIERTATNIKKERQDAIKKEIIDSFTGEDMDDIVLIDDDYDDELADDELASIDDALLDRSVIDELFNESDELIEDFNRTNGNVKVANPDDEIVSCPMCLKKMARCKIGDHLEDCYSRLSGEGSSVRKKSGDAAVPSTSRAGASVRQPTQTPVTQKKKHPEGDSDRNAAQQQLLRDCGYTDADISRYLEDAPIDVDQPSTSRAGASVRQHTKPPASQKKKPPERESDLMAAQQQLLRDCGYTDADIARFLEDASPEDMPAPDLHTLRQQVLRDSGYTEADIARALDDAVRDDELDADVDIISNVDSCDCPVCGKNIALNAINQHLDQCLSK</sequence>
<keyword evidence="4" id="KW-0158">Chromosome</keyword>
<feature type="region of interest" description="Disordered" evidence="16">
    <location>
        <begin position="615"/>
        <end position="651"/>
    </location>
</feature>